<sequence>MTTLRIYCSLVKMKLIEDFLYLFLRIDASILSHVHVTSLDKGFCDFSSKELNKMIKNRITFFLKS</sequence>
<name>A0A3M7PVJ4_BRAPC</name>
<proteinExistence type="predicted"/>
<keyword evidence="2" id="KW-1185">Reference proteome</keyword>
<protein>
    <submittedName>
        <fullName evidence="1">Uncharacterized protein</fullName>
    </submittedName>
</protein>
<accession>A0A3M7PVJ4</accession>
<evidence type="ECO:0000313" key="1">
    <source>
        <dbReference type="EMBL" id="RNA02771.1"/>
    </source>
</evidence>
<evidence type="ECO:0000313" key="2">
    <source>
        <dbReference type="Proteomes" id="UP000276133"/>
    </source>
</evidence>
<dbReference type="Proteomes" id="UP000276133">
    <property type="component" value="Unassembled WGS sequence"/>
</dbReference>
<organism evidence="1 2">
    <name type="scientific">Brachionus plicatilis</name>
    <name type="common">Marine rotifer</name>
    <name type="synonym">Brachionus muelleri</name>
    <dbReference type="NCBI Taxonomy" id="10195"/>
    <lineage>
        <taxon>Eukaryota</taxon>
        <taxon>Metazoa</taxon>
        <taxon>Spiralia</taxon>
        <taxon>Gnathifera</taxon>
        <taxon>Rotifera</taxon>
        <taxon>Eurotatoria</taxon>
        <taxon>Monogononta</taxon>
        <taxon>Pseudotrocha</taxon>
        <taxon>Ploima</taxon>
        <taxon>Brachionidae</taxon>
        <taxon>Brachionus</taxon>
    </lineage>
</organism>
<gene>
    <name evidence="1" type="ORF">BpHYR1_003910</name>
</gene>
<comment type="caution">
    <text evidence="1">The sequence shown here is derived from an EMBL/GenBank/DDBJ whole genome shotgun (WGS) entry which is preliminary data.</text>
</comment>
<dbReference type="EMBL" id="REGN01008760">
    <property type="protein sequence ID" value="RNA02771.1"/>
    <property type="molecule type" value="Genomic_DNA"/>
</dbReference>
<reference evidence="1 2" key="1">
    <citation type="journal article" date="2018" name="Sci. Rep.">
        <title>Genomic signatures of local adaptation to the degree of environmental predictability in rotifers.</title>
        <authorList>
            <person name="Franch-Gras L."/>
            <person name="Hahn C."/>
            <person name="Garcia-Roger E.M."/>
            <person name="Carmona M.J."/>
            <person name="Serra M."/>
            <person name="Gomez A."/>
        </authorList>
    </citation>
    <scope>NUCLEOTIDE SEQUENCE [LARGE SCALE GENOMIC DNA]</scope>
    <source>
        <strain evidence="1">HYR1</strain>
    </source>
</reference>
<dbReference type="AlphaFoldDB" id="A0A3M7PVJ4"/>